<feature type="domain" description="DUF218" evidence="2">
    <location>
        <begin position="101"/>
        <end position="220"/>
    </location>
</feature>
<feature type="transmembrane region" description="Helical" evidence="1">
    <location>
        <begin position="67"/>
        <end position="89"/>
    </location>
</feature>
<dbReference type="RefSeq" id="WP_116443741.1">
    <property type="nucleotide sequence ID" value="NZ_DAWCMB010000324.1"/>
</dbReference>
<organism evidence="3 4">
    <name type="scientific">[Lactobacillus] rogosae</name>
    <dbReference type="NCBI Taxonomy" id="706562"/>
    <lineage>
        <taxon>Bacteria</taxon>
        <taxon>Bacillati</taxon>
        <taxon>Bacillota</taxon>
        <taxon>Clostridia</taxon>
        <taxon>Lachnospirales</taxon>
        <taxon>Lachnospiraceae</taxon>
        <taxon>Lachnospira</taxon>
    </lineage>
</organism>
<proteinExistence type="predicted"/>
<dbReference type="InterPro" id="IPR003848">
    <property type="entry name" value="DUF218"/>
</dbReference>
<dbReference type="Proteomes" id="UP001442364">
    <property type="component" value="Unassembled WGS sequence"/>
</dbReference>
<evidence type="ECO:0000259" key="2">
    <source>
        <dbReference type="Pfam" id="PF02698"/>
    </source>
</evidence>
<sequence length="252" mass="28290">MKPHMRYICLILSIICLAYYILCVSYAGRKSSFIWIWLLGTIFFAGLYIAGTLDAKGIIDIPQLVKNIVRVVIITGFVIFAILESLIVISMKQKPDYNCEYVIVLGCQIRGDRITRSLKRRLDSAYDYACINTECKIIVSGGQGRGENKTEALAMYEYLCERGIDSDRIIMEDKSTDTNENMKYSVQYISDFSSPVGIATNNFHIFRSKLLAKGQGLTHVSGIASGSDDVLFVNYMVREAIGIVKDFVCGNY</sequence>
<accession>A0ABV1BTH2</accession>
<dbReference type="CDD" id="cd06259">
    <property type="entry name" value="YdcF-like"/>
    <property type="match status" value="1"/>
</dbReference>
<gene>
    <name evidence="3" type="ORF">WMO14_03985</name>
</gene>
<dbReference type="Pfam" id="PF02698">
    <property type="entry name" value="DUF218"/>
    <property type="match status" value="1"/>
</dbReference>
<keyword evidence="4" id="KW-1185">Reference proteome</keyword>
<keyword evidence="1" id="KW-0812">Transmembrane</keyword>
<keyword evidence="1" id="KW-0472">Membrane</keyword>
<evidence type="ECO:0000313" key="3">
    <source>
        <dbReference type="EMBL" id="MEQ2379046.1"/>
    </source>
</evidence>
<feature type="transmembrane region" description="Helical" evidence="1">
    <location>
        <begin position="34"/>
        <end position="55"/>
    </location>
</feature>
<dbReference type="PANTHER" id="PTHR30336">
    <property type="entry name" value="INNER MEMBRANE PROTEIN, PROBABLE PERMEASE"/>
    <property type="match status" value="1"/>
</dbReference>
<protein>
    <submittedName>
        <fullName evidence="3">YdcF family protein</fullName>
    </submittedName>
</protein>
<reference evidence="3 4" key="1">
    <citation type="submission" date="2024-03" db="EMBL/GenBank/DDBJ databases">
        <title>Human intestinal bacterial collection.</title>
        <authorList>
            <person name="Pauvert C."/>
            <person name="Hitch T.C.A."/>
            <person name="Clavel T."/>
        </authorList>
    </citation>
    <scope>NUCLEOTIDE SEQUENCE [LARGE SCALE GENOMIC DNA]</scope>
    <source>
        <strain evidence="3 4">CLA-AA-H255</strain>
    </source>
</reference>
<dbReference type="Gene3D" id="3.40.50.620">
    <property type="entry name" value="HUPs"/>
    <property type="match status" value="1"/>
</dbReference>
<dbReference type="InterPro" id="IPR051599">
    <property type="entry name" value="Cell_Envelope_Assoc"/>
</dbReference>
<dbReference type="EMBL" id="JBBMER010000002">
    <property type="protein sequence ID" value="MEQ2379046.1"/>
    <property type="molecule type" value="Genomic_DNA"/>
</dbReference>
<evidence type="ECO:0000313" key="4">
    <source>
        <dbReference type="Proteomes" id="UP001442364"/>
    </source>
</evidence>
<evidence type="ECO:0000256" key="1">
    <source>
        <dbReference type="SAM" id="Phobius"/>
    </source>
</evidence>
<dbReference type="InterPro" id="IPR014729">
    <property type="entry name" value="Rossmann-like_a/b/a_fold"/>
</dbReference>
<comment type="caution">
    <text evidence="3">The sequence shown here is derived from an EMBL/GenBank/DDBJ whole genome shotgun (WGS) entry which is preliminary data.</text>
</comment>
<dbReference type="PANTHER" id="PTHR30336:SF4">
    <property type="entry name" value="ENVELOPE BIOGENESIS FACTOR ELYC"/>
    <property type="match status" value="1"/>
</dbReference>
<feature type="transmembrane region" description="Helical" evidence="1">
    <location>
        <begin position="7"/>
        <end position="28"/>
    </location>
</feature>
<keyword evidence="1" id="KW-1133">Transmembrane helix</keyword>
<name>A0ABV1BTH2_9FIRM</name>